<evidence type="ECO:0000313" key="5">
    <source>
        <dbReference type="EMBL" id="TLQ18634.1"/>
    </source>
</evidence>
<feature type="domain" description="NADPH-dependent FMN reductase-like" evidence="4">
    <location>
        <begin position="18"/>
        <end position="108"/>
    </location>
</feature>
<name>A0A5R9CUQ0_9LACO</name>
<dbReference type="OrthoDB" id="9805976at2"/>
<accession>A0A5R9CUQ0</accession>
<organism evidence="5 6">
    <name type="scientific">Lentilactobacillus parafarraginis</name>
    <dbReference type="NCBI Taxonomy" id="390842"/>
    <lineage>
        <taxon>Bacteria</taxon>
        <taxon>Bacillati</taxon>
        <taxon>Bacillota</taxon>
        <taxon>Bacilli</taxon>
        <taxon>Lactobacillales</taxon>
        <taxon>Lactobacillaceae</taxon>
        <taxon>Lentilactobacillus</taxon>
    </lineage>
</organism>
<keyword evidence="2" id="KW-0288">FMN</keyword>
<gene>
    <name evidence="5" type="ORF">FEZ41_08620</name>
</gene>
<dbReference type="SUPFAM" id="SSF52218">
    <property type="entry name" value="Flavoproteins"/>
    <property type="match status" value="1"/>
</dbReference>
<protein>
    <submittedName>
        <fullName evidence="5">Flavodoxin family protein</fullName>
    </submittedName>
</protein>
<dbReference type="Proteomes" id="UP000305100">
    <property type="component" value="Unassembled WGS sequence"/>
</dbReference>
<dbReference type="GO" id="GO:0016491">
    <property type="term" value="F:oxidoreductase activity"/>
    <property type="evidence" value="ECO:0007669"/>
    <property type="project" value="InterPro"/>
</dbReference>
<dbReference type="Gene3D" id="3.40.50.360">
    <property type="match status" value="1"/>
</dbReference>
<evidence type="ECO:0000256" key="1">
    <source>
        <dbReference type="ARBA" id="ARBA00022630"/>
    </source>
</evidence>
<evidence type="ECO:0000313" key="6">
    <source>
        <dbReference type="Proteomes" id="UP000305100"/>
    </source>
</evidence>
<evidence type="ECO:0000259" key="4">
    <source>
        <dbReference type="Pfam" id="PF03358"/>
    </source>
</evidence>
<comment type="caution">
    <text evidence="5">The sequence shown here is derived from an EMBL/GenBank/DDBJ whole genome shotgun (WGS) entry which is preliminary data.</text>
</comment>
<feature type="transmembrane region" description="Helical" evidence="3">
    <location>
        <begin position="240"/>
        <end position="264"/>
    </location>
</feature>
<keyword evidence="3" id="KW-0472">Membrane</keyword>
<dbReference type="InterPro" id="IPR005025">
    <property type="entry name" value="FMN_Rdtase-like_dom"/>
</dbReference>
<feature type="transmembrane region" description="Helical" evidence="3">
    <location>
        <begin position="210"/>
        <end position="234"/>
    </location>
</feature>
<evidence type="ECO:0000256" key="3">
    <source>
        <dbReference type="SAM" id="Phobius"/>
    </source>
</evidence>
<dbReference type="PANTHER" id="PTHR43278">
    <property type="entry name" value="NAD(P)H-DEPENDENT FMN-CONTAINING OXIDOREDUCTASE YWQN-RELATED"/>
    <property type="match status" value="1"/>
</dbReference>
<keyword evidence="1" id="KW-0285">Flavoprotein</keyword>
<dbReference type="InterPro" id="IPR029039">
    <property type="entry name" value="Flavoprotein-like_sf"/>
</dbReference>
<keyword evidence="3" id="KW-1133">Transmembrane helix</keyword>
<sequence>MSYEIWCLYFVRGSCSLKILGILGGHRRDGVTGKMLETVLSGVDQPNQAELVYLEDYPFKPDHGDQKDPVLDQLEAKMLASDVWVIAAPTYWGGLAGEMKDFFDCMRQRLVRIDHLGATHPDRFKDKHYLSLTNCYTGTFENWVTGVTDQSFRTIDKVMSAAGVIKLHELVVTNTYGMTELPDRKKQACLTWGKRLNSIKKRDDSTVKRYIELFFMIAVMALVTMGIQLGFGFVPKHDFWMAYASFVVIFYVLLGSILHFFTVVKHRRR</sequence>
<reference evidence="5 6" key="1">
    <citation type="submission" date="2019-05" db="EMBL/GenBank/DDBJ databases">
        <title>The metagenome of a microbial culture collection derived from dairy environment covers the genomic content of the human microbiome.</title>
        <authorList>
            <person name="Roder T."/>
            <person name="Wuthrich D."/>
            <person name="Sattari Z."/>
            <person name="Von Ah U."/>
            <person name="Bar C."/>
            <person name="Ronchi F."/>
            <person name="Macpherson A.J."/>
            <person name="Ganal-Vonarburg S.C."/>
            <person name="Bruggmann R."/>
            <person name="Vergeres G."/>
        </authorList>
    </citation>
    <scope>NUCLEOTIDE SEQUENCE [LARGE SCALE GENOMIC DNA]</scope>
    <source>
        <strain evidence="5 6">FAM 1079</strain>
    </source>
</reference>
<dbReference type="EMBL" id="VBSX01000019">
    <property type="protein sequence ID" value="TLQ18634.1"/>
    <property type="molecule type" value="Genomic_DNA"/>
</dbReference>
<dbReference type="InterPro" id="IPR051796">
    <property type="entry name" value="ISF_SsuE-like"/>
</dbReference>
<proteinExistence type="predicted"/>
<evidence type="ECO:0000256" key="2">
    <source>
        <dbReference type="ARBA" id="ARBA00022643"/>
    </source>
</evidence>
<dbReference type="AlphaFoldDB" id="A0A5R9CUQ0"/>
<dbReference type="PANTHER" id="PTHR43278:SF1">
    <property type="entry name" value="IRON-SULFUR FLAVOPROTEIN MJ1083"/>
    <property type="match status" value="1"/>
</dbReference>
<keyword evidence="3" id="KW-0812">Transmembrane</keyword>
<dbReference type="Pfam" id="PF03358">
    <property type="entry name" value="FMN_red"/>
    <property type="match status" value="1"/>
</dbReference>